<dbReference type="OrthoDB" id="4350157at2"/>
<dbReference type="GO" id="GO:0016020">
    <property type="term" value="C:membrane"/>
    <property type="evidence" value="ECO:0007669"/>
    <property type="project" value="InterPro"/>
</dbReference>
<name>A0A345NJ56_9MICO</name>
<dbReference type="KEGG" id="orn:DV701_01840"/>
<feature type="coiled-coil region" evidence="1">
    <location>
        <begin position="34"/>
        <end position="61"/>
    </location>
</feature>
<dbReference type="AlphaFoldDB" id="A0A345NJ56"/>
<protein>
    <submittedName>
        <fullName evidence="3">Copper transporter</fullName>
    </submittedName>
</protein>
<keyword evidence="4" id="KW-1185">Reference proteome</keyword>
<evidence type="ECO:0000256" key="2">
    <source>
        <dbReference type="SAM" id="MobiDB-lite"/>
    </source>
</evidence>
<dbReference type="Proteomes" id="UP000253790">
    <property type="component" value="Chromosome"/>
</dbReference>
<evidence type="ECO:0000256" key="1">
    <source>
        <dbReference type="SAM" id="Coils"/>
    </source>
</evidence>
<organism evidence="3 4">
    <name type="scientific">Ornithinimicrobium avium</name>
    <dbReference type="NCBI Taxonomy" id="2283195"/>
    <lineage>
        <taxon>Bacteria</taxon>
        <taxon>Bacillati</taxon>
        <taxon>Actinomycetota</taxon>
        <taxon>Actinomycetes</taxon>
        <taxon>Micrococcales</taxon>
        <taxon>Ornithinimicrobiaceae</taxon>
        <taxon>Ornithinimicrobium</taxon>
    </lineage>
</organism>
<feature type="region of interest" description="Disordered" evidence="2">
    <location>
        <begin position="322"/>
        <end position="405"/>
    </location>
</feature>
<sequence length="405" mass="41415">MIDFRYHVVSLVAVFIALAVGIALGAGPLREGLSSTLESEVSQLREERTTLREQVDAADARAAAREQAFGRVSGRALEGTLSGVRVGVVALPGADRNTIDALEERLSTAGADLALSVEIADSWADAEPDASRSETLRSVQDLVRVPEPREGADPDVATALAAVLAGADQPGDLGAWRQAATLLEDEGLVDLTWRDATSDSFTDRRPPDTFVVVSGGLDAADAEEPAGEQALAARLDLVEGLAELDVPTVVAGQGTEKAPVEGEDHLDPLVGAVRDDRGLAQEVSTVDNLEHITGQVATAMALAWALDGVVGHYGLGRLADSSLPQVPPVRTVSVGVPVPDGGTDEGGAEEGSTGRKDGRTSGDPADPGTAEDGSGVGEVPGTDVAQEGGGLGELLPDPAGTTSAP</sequence>
<dbReference type="GO" id="GO:0055070">
    <property type="term" value="P:copper ion homeostasis"/>
    <property type="evidence" value="ECO:0007669"/>
    <property type="project" value="InterPro"/>
</dbReference>
<proteinExistence type="predicted"/>
<evidence type="ECO:0000313" key="4">
    <source>
        <dbReference type="Proteomes" id="UP000253790"/>
    </source>
</evidence>
<keyword evidence="1" id="KW-0175">Coiled coil</keyword>
<reference evidence="3 4" key="1">
    <citation type="submission" date="2018-07" db="EMBL/GenBank/DDBJ databases">
        <title>Complete genome sequencing of Ornithinimicrobium sp. AMA3305.</title>
        <authorList>
            <person name="Bae J.-W."/>
        </authorList>
    </citation>
    <scope>NUCLEOTIDE SEQUENCE [LARGE SCALE GENOMIC DNA]</scope>
    <source>
        <strain evidence="3 4">AMA3305</strain>
    </source>
</reference>
<evidence type="ECO:0000313" key="3">
    <source>
        <dbReference type="EMBL" id="AXH95064.1"/>
    </source>
</evidence>
<dbReference type="RefSeq" id="WP_114926829.1">
    <property type="nucleotide sequence ID" value="NZ_CP031229.1"/>
</dbReference>
<dbReference type="InterPro" id="IPR021522">
    <property type="entry name" value="MctB"/>
</dbReference>
<dbReference type="Pfam" id="PF11382">
    <property type="entry name" value="MctB"/>
    <property type="match status" value="1"/>
</dbReference>
<dbReference type="EMBL" id="CP031229">
    <property type="protein sequence ID" value="AXH95064.1"/>
    <property type="molecule type" value="Genomic_DNA"/>
</dbReference>
<gene>
    <name evidence="3" type="ORF">DV701_01840</name>
</gene>
<accession>A0A345NJ56</accession>